<evidence type="ECO:0000259" key="1">
    <source>
        <dbReference type="Pfam" id="PF14280"/>
    </source>
</evidence>
<sequence>MAKQYSNAKAIGNAGAFKFGELVTRMFRWPVRLGDESTDLGVDAEIEICDHVGKSSGKLIKAQVKSTEFNPNVSKGRFYLPRDHLDYLCQLQIPVILIYVDISAQSGVYWRPLDQQQISQVTPTCFTFTDGDRLDASARPKLEALVPLSQMRGG</sequence>
<gene>
    <name evidence="2" type="ORF">ACEU0G_002694</name>
</gene>
<evidence type="ECO:0000313" key="3">
    <source>
        <dbReference type="Proteomes" id="UP001605261"/>
    </source>
</evidence>
<dbReference type="Proteomes" id="UP001605261">
    <property type="component" value="Unassembled WGS sequence"/>
</dbReference>
<protein>
    <submittedName>
        <fullName evidence="2">DUF4365 domain-containing protein</fullName>
    </submittedName>
</protein>
<comment type="caution">
    <text evidence="2">The sequence shown here is derived from an EMBL/GenBank/DDBJ whole genome shotgun (WGS) entry which is preliminary data.</text>
</comment>
<evidence type="ECO:0000313" key="2">
    <source>
        <dbReference type="EMBL" id="MFG6108702.1"/>
    </source>
</evidence>
<name>A0ABW7CWT2_9GAMM</name>
<dbReference type="Pfam" id="PF14280">
    <property type="entry name" value="DUF4365"/>
    <property type="match status" value="1"/>
</dbReference>
<dbReference type="InterPro" id="IPR025375">
    <property type="entry name" value="DUF4365"/>
</dbReference>
<dbReference type="EMBL" id="JBHGCJ010000003">
    <property type="protein sequence ID" value="MFG6108702.1"/>
    <property type="molecule type" value="Genomic_DNA"/>
</dbReference>
<feature type="domain" description="DUF4365" evidence="1">
    <location>
        <begin position="23"/>
        <end position="143"/>
    </location>
</feature>
<reference evidence="2 3" key="1">
    <citation type="submission" date="2024-09" db="EMBL/GenBank/DDBJ databases">
        <authorList>
            <consortium name="All-Russian atlas of soil microorganisms"/>
            <consortium name="as a basis for the search for new antimicrobial producers and enzymes with unique properties"/>
            <person name="Sokolova E.A."/>
            <person name="Voronina E.N."/>
        </authorList>
    </citation>
    <scope>NUCLEOTIDE SEQUENCE [LARGE SCALE GENOMIC DNA]</scope>
    <source>
        <strain evidence="2 3">AF-22b-331.1</strain>
    </source>
</reference>
<accession>A0ABW7CWT2</accession>
<dbReference type="RefSeq" id="WP_394162024.1">
    <property type="nucleotide sequence ID" value="NZ_JBHGCJ010000003.1"/>
</dbReference>
<keyword evidence="3" id="KW-1185">Reference proteome</keyword>
<proteinExistence type="predicted"/>
<organism evidence="2 3">
    <name type="scientific">Stenotrophomonas nematodicola</name>
    <dbReference type="NCBI Taxonomy" id="2656746"/>
    <lineage>
        <taxon>Bacteria</taxon>
        <taxon>Pseudomonadati</taxon>
        <taxon>Pseudomonadota</taxon>
        <taxon>Gammaproteobacteria</taxon>
        <taxon>Lysobacterales</taxon>
        <taxon>Lysobacteraceae</taxon>
        <taxon>Stenotrophomonas</taxon>
    </lineage>
</organism>